<comment type="caution">
    <text evidence="7">The sequence shown here is derived from an EMBL/GenBank/DDBJ whole genome shotgun (WGS) entry which is preliminary data.</text>
</comment>
<dbReference type="Pfam" id="PF01284">
    <property type="entry name" value="MARVEL"/>
    <property type="match status" value="1"/>
</dbReference>
<dbReference type="RefSeq" id="XP_020121964.1">
    <property type="nucleotide sequence ID" value="XM_020264944.1"/>
</dbReference>
<keyword evidence="4 5" id="KW-0472">Membrane</keyword>
<evidence type="ECO:0000259" key="6">
    <source>
        <dbReference type="Pfam" id="PF01284"/>
    </source>
</evidence>
<gene>
    <name evidence="7" type="ORF">UA08_02856</name>
</gene>
<evidence type="ECO:0000256" key="3">
    <source>
        <dbReference type="ARBA" id="ARBA00022989"/>
    </source>
</evidence>
<dbReference type="AlphaFoldDB" id="A0A225AQR3"/>
<organism evidence="7 8">
    <name type="scientific">Talaromyces atroroseus</name>
    <dbReference type="NCBI Taxonomy" id="1441469"/>
    <lineage>
        <taxon>Eukaryota</taxon>
        <taxon>Fungi</taxon>
        <taxon>Dikarya</taxon>
        <taxon>Ascomycota</taxon>
        <taxon>Pezizomycotina</taxon>
        <taxon>Eurotiomycetes</taxon>
        <taxon>Eurotiomycetidae</taxon>
        <taxon>Eurotiales</taxon>
        <taxon>Trichocomaceae</taxon>
        <taxon>Talaromyces</taxon>
        <taxon>Talaromyces sect. Trachyspermi</taxon>
    </lineage>
</organism>
<dbReference type="GO" id="GO:0070941">
    <property type="term" value="P:eisosome assembly"/>
    <property type="evidence" value="ECO:0007669"/>
    <property type="project" value="TreeGrafter"/>
</dbReference>
<feature type="transmembrane region" description="Helical" evidence="5">
    <location>
        <begin position="125"/>
        <end position="145"/>
    </location>
</feature>
<sequence>MPRIIGTGLRALEFVFTVILLGLVGSLEANSSHNPESIHYSMFTAAFSMLFLFYLIPATWSDSFTFHPIFPIVLDSLNVIFTFCAAVTLAARTKGDSCSNHGFLNSNEIALGSEHRCREAQAACAFFWFLWACYVGSLISSIVGGRSSTNLHSSSSARRPGMSQV</sequence>
<dbReference type="PANTHER" id="PTHR28165:SF1">
    <property type="entry name" value="NON-CLASSICAL EXPORT PROTEIN 2-RELATED"/>
    <property type="match status" value="1"/>
</dbReference>
<evidence type="ECO:0000256" key="4">
    <source>
        <dbReference type="ARBA" id="ARBA00023136"/>
    </source>
</evidence>
<comment type="subcellular location">
    <subcellularLocation>
        <location evidence="1">Membrane</location>
        <topology evidence="1">Multi-pass membrane protein</topology>
    </subcellularLocation>
</comment>
<dbReference type="GO" id="GO:0005886">
    <property type="term" value="C:plasma membrane"/>
    <property type="evidence" value="ECO:0007669"/>
    <property type="project" value="TreeGrafter"/>
</dbReference>
<name>A0A225AQR3_TALAT</name>
<dbReference type="GO" id="GO:0072659">
    <property type="term" value="P:protein localization to plasma membrane"/>
    <property type="evidence" value="ECO:0007669"/>
    <property type="project" value="TreeGrafter"/>
</dbReference>
<dbReference type="EMBL" id="LFMY01000003">
    <property type="protein sequence ID" value="OKL61843.1"/>
    <property type="molecule type" value="Genomic_DNA"/>
</dbReference>
<evidence type="ECO:0000256" key="1">
    <source>
        <dbReference type="ARBA" id="ARBA00004141"/>
    </source>
</evidence>
<keyword evidence="3 5" id="KW-1133">Transmembrane helix</keyword>
<dbReference type="OrthoDB" id="5423111at2759"/>
<evidence type="ECO:0000313" key="8">
    <source>
        <dbReference type="Proteomes" id="UP000214365"/>
    </source>
</evidence>
<feature type="transmembrane region" description="Helical" evidence="5">
    <location>
        <begin position="69"/>
        <end position="91"/>
    </location>
</feature>
<keyword evidence="2 5" id="KW-0812">Transmembrane</keyword>
<dbReference type="GO" id="GO:0032126">
    <property type="term" value="C:eisosome"/>
    <property type="evidence" value="ECO:0007669"/>
    <property type="project" value="TreeGrafter"/>
</dbReference>
<feature type="transmembrane region" description="Helical" evidence="5">
    <location>
        <begin position="7"/>
        <end position="26"/>
    </location>
</feature>
<dbReference type="GeneID" id="31002611"/>
<accession>A0A225AQR3</accession>
<protein>
    <recommendedName>
        <fullName evidence="6">MARVEL domain-containing protein</fullName>
    </recommendedName>
</protein>
<dbReference type="InterPro" id="IPR008253">
    <property type="entry name" value="Marvel"/>
</dbReference>
<evidence type="ECO:0000256" key="2">
    <source>
        <dbReference type="ARBA" id="ARBA00022692"/>
    </source>
</evidence>
<keyword evidence="8" id="KW-1185">Reference proteome</keyword>
<dbReference type="InterPro" id="IPR052649">
    <property type="entry name" value="NCE102-like"/>
</dbReference>
<dbReference type="PANTHER" id="PTHR28165">
    <property type="entry name" value="NON-CLASSICAL EXPORT PROTEIN 2-RELATED"/>
    <property type="match status" value="1"/>
</dbReference>
<proteinExistence type="predicted"/>
<feature type="transmembrane region" description="Helical" evidence="5">
    <location>
        <begin position="38"/>
        <end position="57"/>
    </location>
</feature>
<evidence type="ECO:0000313" key="7">
    <source>
        <dbReference type="EMBL" id="OKL61843.1"/>
    </source>
</evidence>
<evidence type="ECO:0000256" key="5">
    <source>
        <dbReference type="SAM" id="Phobius"/>
    </source>
</evidence>
<dbReference type="Proteomes" id="UP000214365">
    <property type="component" value="Unassembled WGS sequence"/>
</dbReference>
<reference evidence="7 8" key="1">
    <citation type="submission" date="2015-06" db="EMBL/GenBank/DDBJ databases">
        <title>Talaromyces atroroseus IBT 11181 draft genome.</title>
        <authorList>
            <person name="Rasmussen K.B."/>
            <person name="Rasmussen S."/>
            <person name="Petersen B."/>
            <person name="Sicheritz-Ponten T."/>
            <person name="Mortensen U.H."/>
            <person name="Thrane U."/>
        </authorList>
    </citation>
    <scope>NUCLEOTIDE SEQUENCE [LARGE SCALE GENOMIC DNA]</scope>
    <source>
        <strain evidence="7 8">IBT 11181</strain>
    </source>
</reference>
<feature type="domain" description="MARVEL" evidence="6">
    <location>
        <begin position="7"/>
        <end position="139"/>
    </location>
</feature>